<dbReference type="Pfam" id="PF20146">
    <property type="entry name" value="NRF"/>
    <property type="match status" value="1"/>
</dbReference>
<feature type="transmembrane region" description="Helical" evidence="1">
    <location>
        <begin position="211"/>
        <end position="235"/>
    </location>
</feature>
<evidence type="ECO:0000256" key="2">
    <source>
        <dbReference type="SAM" id="SignalP"/>
    </source>
</evidence>
<feature type="transmembrane region" description="Helical" evidence="1">
    <location>
        <begin position="430"/>
        <end position="451"/>
    </location>
</feature>
<evidence type="ECO:0000313" key="4">
    <source>
        <dbReference type="EMBL" id="EEN51275.1"/>
    </source>
</evidence>
<keyword evidence="2" id="KW-0732">Signal</keyword>
<accession>C3Z8F1</accession>
<evidence type="ECO:0000256" key="1">
    <source>
        <dbReference type="SAM" id="Phobius"/>
    </source>
</evidence>
<organism>
    <name type="scientific">Branchiostoma floridae</name>
    <name type="common">Florida lancelet</name>
    <name type="synonym">Amphioxus</name>
    <dbReference type="NCBI Taxonomy" id="7739"/>
    <lineage>
        <taxon>Eukaryota</taxon>
        <taxon>Metazoa</taxon>
        <taxon>Chordata</taxon>
        <taxon>Cephalochordata</taxon>
        <taxon>Leptocardii</taxon>
        <taxon>Amphioxiformes</taxon>
        <taxon>Branchiostomatidae</taxon>
        <taxon>Branchiostoma</taxon>
    </lineage>
</organism>
<feature type="transmembrane region" description="Helical" evidence="1">
    <location>
        <begin position="1170"/>
        <end position="1196"/>
    </location>
</feature>
<proteinExistence type="predicted"/>
<gene>
    <name evidence="4" type="ORF">BRAFLDRAFT_97213</name>
</gene>
<feature type="transmembrane region" description="Helical" evidence="1">
    <location>
        <begin position="666"/>
        <end position="687"/>
    </location>
</feature>
<feature type="transmembrane region" description="Helical" evidence="1">
    <location>
        <begin position="1097"/>
        <end position="1121"/>
    </location>
</feature>
<feature type="transmembrane region" description="Helical" evidence="1">
    <location>
        <begin position="915"/>
        <end position="937"/>
    </location>
</feature>
<dbReference type="AlphaFoldDB" id="C3Z8F1"/>
<dbReference type="PANTHER" id="PTHR11161">
    <property type="entry name" value="O-ACYLTRANSFERASE"/>
    <property type="match status" value="1"/>
</dbReference>
<protein>
    <recommendedName>
        <fullName evidence="3">Nose resistant-to-fluoxetine protein N-terminal domain-containing protein</fullName>
    </recommendedName>
</protein>
<reference evidence="4" key="1">
    <citation type="journal article" date="2008" name="Nature">
        <title>The amphioxus genome and the evolution of the chordate karyotype.</title>
        <authorList>
            <consortium name="US DOE Joint Genome Institute (JGI-PGF)"/>
            <person name="Putnam N.H."/>
            <person name="Butts T."/>
            <person name="Ferrier D.E.K."/>
            <person name="Furlong R.F."/>
            <person name="Hellsten U."/>
            <person name="Kawashima T."/>
            <person name="Robinson-Rechavi M."/>
            <person name="Shoguchi E."/>
            <person name="Terry A."/>
            <person name="Yu J.-K."/>
            <person name="Benito-Gutierrez E.L."/>
            <person name="Dubchak I."/>
            <person name="Garcia-Fernandez J."/>
            <person name="Gibson-Brown J.J."/>
            <person name="Grigoriev I.V."/>
            <person name="Horton A.C."/>
            <person name="de Jong P.J."/>
            <person name="Jurka J."/>
            <person name="Kapitonov V.V."/>
            <person name="Kohara Y."/>
            <person name="Kuroki Y."/>
            <person name="Lindquist E."/>
            <person name="Lucas S."/>
            <person name="Osoegawa K."/>
            <person name="Pennacchio L.A."/>
            <person name="Salamov A.A."/>
            <person name="Satou Y."/>
            <person name="Sauka-Spengler T."/>
            <person name="Schmutz J."/>
            <person name="Shin-I T."/>
            <person name="Toyoda A."/>
            <person name="Bronner-Fraser M."/>
            <person name="Fujiyama A."/>
            <person name="Holland L.Z."/>
            <person name="Holland P.W.H."/>
            <person name="Satoh N."/>
            <person name="Rokhsar D.S."/>
        </authorList>
    </citation>
    <scope>NUCLEOTIDE SEQUENCE [LARGE SCALE GENOMIC DNA]</scope>
    <source>
        <strain evidence="4">S238N-H82</strain>
        <tissue evidence="4">Testes</tissue>
    </source>
</reference>
<keyword evidence="1" id="KW-0812">Transmembrane</keyword>
<feature type="domain" description="Nose resistant-to-fluoxetine protein N-terminal" evidence="3">
    <location>
        <begin position="77"/>
        <end position="198"/>
    </location>
</feature>
<feature type="chain" id="PRO_5002934452" description="Nose resistant-to-fluoxetine protein N-terminal domain-containing protein" evidence="2">
    <location>
        <begin position="20"/>
        <end position="1243"/>
    </location>
</feature>
<dbReference type="InterPro" id="IPR006621">
    <property type="entry name" value="Nose-resist-to-fluoxetine_N"/>
</dbReference>
<keyword evidence="1" id="KW-1133">Transmembrane helix</keyword>
<feature type="transmembrane region" description="Helical" evidence="1">
    <location>
        <begin position="1042"/>
        <end position="1062"/>
    </location>
</feature>
<dbReference type="SMART" id="SM00703">
    <property type="entry name" value="NRF"/>
    <property type="match status" value="1"/>
</dbReference>
<dbReference type="InterPro" id="IPR052728">
    <property type="entry name" value="O2_lipid_transport_reg"/>
</dbReference>
<feature type="transmembrane region" description="Helical" evidence="1">
    <location>
        <begin position="375"/>
        <end position="395"/>
    </location>
</feature>
<dbReference type="eggNOG" id="KOG3700">
    <property type="taxonomic scope" value="Eukaryota"/>
</dbReference>
<sequence length="1243" mass="139435">MRLLLYMFLCSAVVISARSQAVWNPGVPDATGQFNFLASLFSSKEHLQQKLADTIRDFSTVNWTDVSITAQPTANISQQCQKDVAQYKADLSHGKMYALQMLDAGGKPPSGILGGNLVWAGSYSQCVNITRKGYNITFDGKFYMATLVPVVGGGIAGVTKLTIGVCVPSSCNQHDVIQTLDGSIYWRFFVQQGILQVTSAYSQESPPIQNVTIAAICICSVLLLLIAMGTVYDVIIHQPRLMAIKLQKEREAQDSDVAVTLPDEKTLLVNRLTHKETHATEEGMTGRILLCFSLYTNIGKLLSTKQAPGSIKCLHGIRFISMSWVILGHTYAFAEPNVDNSLQVLDALQTFTIQAISNAFVAVDSFFFLRLTPTYMFVLMLWMWVLPYMFSGPFWPLAPDGLDPYCEDNWWTNLLYVNNVVNSDRETSRLLMTIGWLVAAASAMAVLYATYGQYHGTTLQTEAENVLYLTVHRTVWAMALGWMVVACHHGYGGVVDIILSWDAWVPLSRLTYCAYLIHLQLVYAVYFTLEVPIHYTTFTMESEAQDSDVAVTLPDEKTLLVNRLPTQETHATEEGMTGRILLCFSLYTNIGKVLSTKQAPGSIKCLHGIRFISMTWVILGHTYVCAEPHLDNSLQVSEALETFTIQAISNASVAVDSFFFLRLTPVYMFVLMLWMWVFPFMFSGPFWPQAPNGLNPNCEDNWWTNLLYINNVVNSDRGTSRLLMTIGWLVAAASAMAVLYAPYGQYHGNTLQTEAENVLYLTVHRTVWAMALGWVVVACHHGYGGVVDIILSWDAWVPLSRLTYCTYLIHLQLVYAVYFTLEVPIHYTTFTMQKLADTIRDFSTVNWTDVSITAQPTANISQQCQKDVAQYKADLSHGKMYALQSIYWRFFVQQGILQVTSAYSQESPPIQNVTIAAICICSVLLLLIAMGTIYDIIIHQPRLMAIKCKGMTGRILLCFSLYTNVGKVLSTKQAPGSIKCLHGIRFISMSWVILGHTYSCAEPHVDNSLQVSEALQTFTIQAISNASVSVDSFFFLRLTPTYMFVLMLWMWVLPYMFSGPFWPQAPNGLDPSCQDNWWTNLLYINNVVNLERETSRLLMTIGWLVAAASAMAVLYATYGQYHGTTLQTEAENVLYLTVHRTVWAMALGWVVVACYHGYGGVVDIILSWDAWVPLSRLTYCAYLIHFQLIDAVYFTLEVPIHYTTFTMIYFFLGHVTLSYGLAFLVSVAVEVPLMGVEKIIFNK</sequence>
<name>C3Z8F1_BRAFL</name>
<feature type="transmembrane region" description="Helical" evidence="1">
    <location>
        <begin position="1208"/>
        <end position="1229"/>
    </location>
</feature>
<feature type="signal peptide" evidence="2">
    <location>
        <begin position="1"/>
        <end position="19"/>
    </location>
</feature>
<evidence type="ECO:0000259" key="3">
    <source>
        <dbReference type="SMART" id="SM00703"/>
    </source>
</evidence>
<keyword evidence="1" id="KW-0472">Membrane</keyword>
<dbReference type="EMBL" id="GG666593">
    <property type="protein sequence ID" value="EEN51275.1"/>
    <property type="molecule type" value="Genomic_DNA"/>
</dbReference>
<dbReference type="PANTHER" id="PTHR11161:SF0">
    <property type="entry name" value="O-ACYLTRANSFERASE LIKE PROTEIN"/>
    <property type="match status" value="1"/>
</dbReference>
<feature type="transmembrane region" description="Helical" evidence="1">
    <location>
        <begin position="886"/>
        <end position="903"/>
    </location>
</feature>
<feature type="transmembrane region" description="Helical" evidence="1">
    <location>
        <begin position="1133"/>
        <end position="1158"/>
    </location>
</feature>
<feature type="transmembrane region" description="Helical" evidence="1">
    <location>
        <begin position="722"/>
        <end position="743"/>
    </location>
</feature>
<dbReference type="InParanoid" id="C3Z8F1"/>